<feature type="repeat" description="ANK" evidence="3">
    <location>
        <begin position="1608"/>
        <end position="1643"/>
    </location>
</feature>
<sequence>MDPEHDDDFVTVEARTSPAAAADNNGMDMDMDMDTDMDVIGSDDIHTYNPANILPRPPDVLLNIRKWLDPTPYDHEGGEYRRHLASHAPGTGQWLTDSETYRKWHAAEPHGLLWIKGIPGSGKSVFAAILADALAREGHPVLFFFFRQIIDANHEPVQMLRDWLAQLLDHSPPLQRDLEALALRDFRPVRTLGHDELWTLLKTGLAHLPRVYLVADALDEMRRGNDDWLRALAGAAMWDPARVKVLITSRPVDRVETPLRGFPILRIRLEERLVDTDIAKYVQLRLTGDEAGAAISAQDRVLIEEAVPGRANGLFLYAKLAMDGFLAPDAHVRDVLAKLPADLDAMYTNLLAEHARTSGVSPGTQRLLLCWVTHASRPLRLLEMAEMLTTECSHAEGESPSPPDLKSARVLVRAACGPLLQIHPDETVSVVHHSLTEFLLGTTRFASEAAETCSSSSCPFPILMPGPSHEQLAVSCIRYLQFSGCFNHASAPDAAAAHDNDDDSHDGWNTDRAARKHKASIRLRFPFAEYASMNWTVHAAKSFDASPDSPALVSALDGFLIAGARLNAWSGFVGSRNREATAPSCIAAEHGLAVYLEHLIRRDGIPPKFFKSPLRHAAKAGHTAVVRVLLAAGASPEPEDWLGNTPLHSAAANNHAEIVALLVAAGASPLKKTKREAYPARCGRSPITTGSTPLMHACRAGHLATIDALLPWLDETGSFPLALKWATLGQQPKLIKHLLQQPGVDVNVPVDGDTALFNACRRGDIESIEALVLAGANAGVVCPGHPDLYTYLEARYLEGYYRTRGPAMPPLAAFCIAVSKRLYGDDDDGHDTDDNGDRRPVMERGLELLLRAGANLEQLDTAGRPPLHLATNRPALMRLLLRLGADPNAEASDGGTLLHALVHGHSRTARVWDMITLLVNEAHADINKRRRSDGKTPVMLMACGESDLCRRFVAAFKPDCTIGDHSGDTALHHLATPTSTGERASLRVELIDALLAAGAPVDQRNHDGRTALHVAGTWSVIDLLVNRGADLEARDHSGATPLMLHCSRRGDVDHLLSLGARPDTRDFAGRTLLHQALGSHHARHGFQEVFAAGAKLNPNQTDYAGNTALHELVSRQASHGGGSKEFEALLRLGVDPDAVNNAGETVLHLACGHGGQSLVTNAVAACNPKTLELPNHAGLRPIHLAAATSRDTVAEVVRAGADPRATTRNGLTALHVAASVGHPDTVDMLLREMTSVIDTTDRDGVTALYYACLSGKAESVRLLLDAGVEVKPHSRKLLEACSRAEKEASQRASETPVLSSGNEYGTQRRFPGTFDWIASPDHAQFSAELDEILTLLKCHGLDHAGTDEKGRRTHLEAAIDAVYNDDSLGYTLRCLSKFQSSTVQAADDDGQVARGDGVEATQALTDFVRRCTEIRREAATIAFLEHNLAPQVCQDREVLEKLFVRLLERRELVLLESAVCAVGRGNAFLPNGKGWTLLHALVALGQATLLSRLATPDDVARIDDPAWRSDQQILAKVAKYEWCSPIAPLVLAACRRREANILVLRALVDEAGASVNAAEMVLIERSKPYVSGDTPLHVLGEPTCWWQAHEALPFVLARHPDLEARDVRGWTPLHRAISNYGRFGHHVVKLLIEAGADVNAVKASDCVSMAAVVGDTQLIQLLLAHGARINAGAVMAAIESERVAALEVLLAARETPAAEMKQYAHPPSYLVGEDGARALHRAAITPSYYSGCLETRADMVRLLLAHGLDPFGTFRLSGRGDETPVDEPGELCTVLHQVVLQNGVIGPFFELPGLDLERRNSAGQTVLLAACANPQTFTRAIWTDCPTPSDDFDGEESSKEPHDHLHEHRGLIPHLLALGASPSALDAQSHSALHLAITAPAPSHDKPADLATLTSLLAPLILPSVINHASALGTTPLHVALTVLPKTSHCPSSWRPIHEPLVAALLAAGANPYHVNPLTGDGTLHLIGQAVGRCGALVSLMREFVGLGMDVNARNLRGETAVFGVIMGGGDRGREWGKGWGGEEGEEEVWRVLTDIGVDFGVRDCEGRGLLHVVAARGRHWVGMYKRLLEMGLDAAAVDHNQRTSLDVAAACQNEGVLGLFEREE</sequence>
<dbReference type="PANTHER" id="PTHR24126:SF14">
    <property type="entry name" value="ANK_REP_REGION DOMAIN-CONTAINING PROTEIN"/>
    <property type="match status" value="1"/>
</dbReference>
<organism evidence="6 7">
    <name type="scientific">Staphylotrichum tortipilum</name>
    <dbReference type="NCBI Taxonomy" id="2831512"/>
    <lineage>
        <taxon>Eukaryota</taxon>
        <taxon>Fungi</taxon>
        <taxon>Dikarya</taxon>
        <taxon>Ascomycota</taxon>
        <taxon>Pezizomycotina</taxon>
        <taxon>Sordariomycetes</taxon>
        <taxon>Sordariomycetidae</taxon>
        <taxon>Sordariales</taxon>
        <taxon>Chaetomiaceae</taxon>
        <taxon>Staphylotrichum</taxon>
    </lineage>
</organism>
<evidence type="ECO:0000313" key="6">
    <source>
        <dbReference type="EMBL" id="KAK3898380.1"/>
    </source>
</evidence>
<dbReference type="SMART" id="SM00248">
    <property type="entry name" value="ANK"/>
    <property type="match status" value="19"/>
</dbReference>
<feature type="repeat" description="ANK" evidence="3">
    <location>
        <begin position="1007"/>
        <end position="1036"/>
    </location>
</feature>
<dbReference type="InterPro" id="IPR054471">
    <property type="entry name" value="GPIID_WHD"/>
</dbReference>
<comment type="caution">
    <text evidence="6">The sequence shown here is derived from an EMBL/GenBank/DDBJ whole genome shotgun (WGS) entry which is preliminary data.</text>
</comment>
<gene>
    <name evidence="6" type="ORF">C8A05DRAFT_19025</name>
</gene>
<reference evidence="6" key="1">
    <citation type="journal article" date="2023" name="Mol. Phylogenet. Evol.">
        <title>Genome-scale phylogeny and comparative genomics of the fungal order Sordariales.</title>
        <authorList>
            <person name="Hensen N."/>
            <person name="Bonometti L."/>
            <person name="Westerberg I."/>
            <person name="Brannstrom I.O."/>
            <person name="Guillou S."/>
            <person name="Cros-Aarteil S."/>
            <person name="Calhoun S."/>
            <person name="Haridas S."/>
            <person name="Kuo A."/>
            <person name="Mondo S."/>
            <person name="Pangilinan J."/>
            <person name="Riley R."/>
            <person name="LaButti K."/>
            <person name="Andreopoulos B."/>
            <person name="Lipzen A."/>
            <person name="Chen C."/>
            <person name="Yan M."/>
            <person name="Daum C."/>
            <person name="Ng V."/>
            <person name="Clum A."/>
            <person name="Steindorff A."/>
            <person name="Ohm R.A."/>
            <person name="Martin F."/>
            <person name="Silar P."/>
            <person name="Natvig D.O."/>
            <person name="Lalanne C."/>
            <person name="Gautier V."/>
            <person name="Ament-Velasquez S.L."/>
            <person name="Kruys A."/>
            <person name="Hutchinson M.I."/>
            <person name="Powell A.J."/>
            <person name="Barry K."/>
            <person name="Miller A.N."/>
            <person name="Grigoriev I.V."/>
            <person name="Debuchy R."/>
            <person name="Gladieux P."/>
            <person name="Hiltunen Thoren M."/>
            <person name="Johannesson H."/>
        </authorList>
    </citation>
    <scope>NUCLEOTIDE SEQUENCE</scope>
    <source>
        <strain evidence="6">CBS 103.79</strain>
    </source>
</reference>
<keyword evidence="1" id="KW-0677">Repeat</keyword>
<dbReference type="PROSITE" id="PS50837">
    <property type="entry name" value="NACHT"/>
    <property type="match status" value="1"/>
</dbReference>
<evidence type="ECO:0000259" key="5">
    <source>
        <dbReference type="PROSITE" id="PS50837"/>
    </source>
</evidence>
<evidence type="ECO:0000256" key="2">
    <source>
        <dbReference type="ARBA" id="ARBA00023043"/>
    </source>
</evidence>
<feature type="repeat" description="ANK" evidence="3">
    <location>
        <begin position="751"/>
        <end position="777"/>
    </location>
</feature>
<dbReference type="PANTHER" id="PTHR24126">
    <property type="entry name" value="ANKYRIN REPEAT, PH AND SEC7 DOMAIN CONTAINING PROTEIN SECG-RELATED"/>
    <property type="match status" value="1"/>
</dbReference>
<feature type="domain" description="NACHT" evidence="5">
    <location>
        <begin position="111"/>
        <end position="251"/>
    </location>
</feature>
<dbReference type="Pfam" id="PF12796">
    <property type="entry name" value="Ank_2"/>
    <property type="match status" value="2"/>
</dbReference>
<feature type="region of interest" description="Disordered" evidence="4">
    <location>
        <begin position="1"/>
        <end position="28"/>
    </location>
</feature>
<dbReference type="InterPro" id="IPR027417">
    <property type="entry name" value="P-loop_NTPase"/>
</dbReference>
<feature type="repeat" description="ANK" evidence="3">
    <location>
        <begin position="1243"/>
        <end position="1275"/>
    </location>
</feature>
<dbReference type="InterPro" id="IPR007111">
    <property type="entry name" value="NACHT_NTPase"/>
</dbReference>
<dbReference type="InterPro" id="IPR036770">
    <property type="entry name" value="Ankyrin_rpt-contain_sf"/>
</dbReference>
<dbReference type="SUPFAM" id="SSF52540">
    <property type="entry name" value="P-loop containing nucleoside triphosphate hydrolases"/>
    <property type="match status" value="1"/>
</dbReference>
<dbReference type="Pfam" id="PF24883">
    <property type="entry name" value="NPHP3_N"/>
    <property type="match status" value="1"/>
</dbReference>
<dbReference type="InterPro" id="IPR056884">
    <property type="entry name" value="NPHP3-like_N"/>
</dbReference>
<dbReference type="Pfam" id="PF00023">
    <property type="entry name" value="Ank"/>
    <property type="match status" value="3"/>
</dbReference>
<evidence type="ECO:0000256" key="4">
    <source>
        <dbReference type="SAM" id="MobiDB-lite"/>
    </source>
</evidence>
<accession>A0AAN6MCR9</accession>
<feature type="repeat" description="ANK" evidence="3">
    <location>
        <begin position="609"/>
        <end position="641"/>
    </location>
</feature>
<protein>
    <submittedName>
        <fullName evidence="6">Ankyrin-2</fullName>
    </submittedName>
</protein>
<dbReference type="Gene3D" id="1.25.40.20">
    <property type="entry name" value="Ankyrin repeat-containing domain"/>
    <property type="match status" value="7"/>
</dbReference>
<evidence type="ECO:0000313" key="7">
    <source>
        <dbReference type="Proteomes" id="UP001303889"/>
    </source>
</evidence>
<dbReference type="PRINTS" id="PR01415">
    <property type="entry name" value="ANKYRIN"/>
</dbReference>
<reference evidence="6" key="2">
    <citation type="submission" date="2023-05" db="EMBL/GenBank/DDBJ databases">
        <authorList>
            <consortium name="Lawrence Berkeley National Laboratory"/>
            <person name="Steindorff A."/>
            <person name="Hensen N."/>
            <person name="Bonometti L."/>
            <person name="Westerberg I."/>
            <person name="Brannstrom I.O."/>
            <person name="Guillou S."/>
            <person name="Cros-Aarteil S."/>
            <person name="Calhoun S."/>
            <person name="Haridas S."/>
            <person name="Kuo A."/>
            <person name="Mondo S."/>
            <person name="Pangilinan J."/>
            <person name="Riley R."/>
            <person name="Labutti K."/>
            <person name="Andreopoulos B."/>
            <person name="Lipzen A."/>
            <person name="Chen C."/>
            <person name="Yanf M."/>
            <person name="Daum C."/>
            <person name="Ng V."/>
            <person name="Clum A."/>
            <person name="Ohm R."/>
            <person name="Martin F."/>
            <person name="Silar P."/>
            <person name="Natvig D."/>
            <person name="Lalanne C."/>
            <person name="Gautier V."/>
            <person name="Ament-Velasquez S.L."/>
            <person name="Kruys A."/>
            <person name="Hutchinson M.I."/>
            <person name="Powell A.J."/>
            <person name="Barry K."/>
            <person name="Miller A.N."/>
            <person name="Grigoriev I.V."/>
            <person name="Debuchy R."/>
            <person name="Gladieux P."/>
            <person name="Thoren M.H."/>
            <person name="Johannesson H."/>
        </authorList>
    </citation>
    <scope>NUCLEOTIDE SEQUENCE</scope>
    <source>
        <strain evidence="6">CBS 103.79</strain>
    </source>
</reference>
<dbReference type="InterPro" id="IPR002110">
    <property type="entry name" value="Ankyrin_rpt"/>
</dbReference>
<feature type="compositionally biased region" description="Acidic residues" evidence="4">
    <location>
        <begin position="1"/>
        <end position="10"/>
    </location>
</feature>
<evidence type="ECO:0000256" key="3">
    <source>
        <dbReference type="PROSITE-ProRule" id="PRU00023"/>
    </source>
</evidence>
<feature type="repeat" description="ANK" evidence="3">
    <location>
        <begin position="642"/>
        <end position="674"/>
    </location>
</feature>
<proteinExistence type="predicted"/>
<dbReference type="PROSITE" id="PS50088">
    <property type="entry name" value="ANK_REPEAT"/>
    <property type="match status" value="7"/>
</dbReference>
<dbReference type="Gene3D" id="3.40.50.300">
    <property type="entry name" value="P-loop containing nucleotide triphosphate hydrolases"/>
    <property type="match status" value="1"/>
</dbReference>
<keyword evidence="7" id="KW-1185">Reference proteome</keyword>
<dbReference type="Pfam" id="PF22939">
    <property type="entry name" value="WHD_GPIID"/>
    <property type="match status" value="1"/>
</dbReference>
<dbReference type="PROSITE" id="PS50297">
    <property type="entry name" value="ANK_REP_REGION"/>
    <property type="match status" value="6"/>
</dbReference>
<name>A0AAN6MCR9_9PEZI</name>
<dbReference type="SUPFAM" id="SSF48403">
    <property type="entry name" value="Ankyrin repeat"/>
    <property type="match status" value="5"/>
</dbReference>
<keyword evidence="2 3" id="KW-0040">ANK repeat</keyword>
<feature type="repeat" description="ANK" evidence="3">
    <location>
        <begin position="1209"/>
        <end position="1241"/>
    </location>
</feature>
<evidence type="ECO:0000256" key="1">
    <source>
        <dbReference type="ARBA" id="ARBA00022737"/>
    </source>
</evidence>
<dbReference type="Proteomes" id="UP001303889">
    <property type="component" value="Unassembled WGS sequence"/>
</dbReference>
<dbReference type="EMBL" id="MU855946">
    <property type="protein sequence ID" value="KAK3898380.1"/>
    <property type="molecule type" value="Genomic_DNA"/>
</dbReference>